<gene>
    <name evidence="1" type="ORF">SAE02_77970</name>
</gene>
<accession>A0A512E4M7</accession>
<name>A0A512E4M7_9PROT</name>
<dbReference type="Gene3D" id="2.150.10.10">
    <property type="entry name" value="Serralysin-like metalloprotease, C-terminal"/>
    <property type="match status" value="1"/>
</dbReference>
<dbReference type="Proteomes" id="UP000321523">
    <property type="component" value="Unassembled WGS sequence"/>
</dbReference>
<comment type="caution">
    <text evidence="1">The sequence shown here is derived from an EMBL/GenBank/DDBJ whole genome shotgun (WGS) entry which is preliminary data.</text>
</comment>
<dbReference type="SUPFAM" id="SSF51120">
    <property type="entry name" value="beta-Roll"/>
    <property type="match status" value="1"/>
</dbReference>
<keyword evidence="2" id="KW-1185">Reference proteome</keyword>
<organism evidence="1 2">
    <name type="scientific">Skermanella aerolata</name>
    <dbReference type="NCBI Taxonomy" id="393310"/>
    <lineage>
        <taxon>Bacteria</taxon>
        <taxon>Pseudomonadati</taxon>
        <taxon>Pseudomonadota</taxon>
        <taxon>Alphaproteobacteria</taxon>
        <taxon>Rhodospirillales</taxon>
        <taxon>Azospirillaceae</taxon>
        <taxon>Skermanella</taxon>
    </lineage>
</organism>
<dbReference type="InterPro" id="IPR011049">
    <property type="entry name" value="Serralysin-like_metalloprot_C"/>
</dbReference>
<dbReference type="EMBL" id="BJYZ01000117">
    <property type="protein sequence ID" value="GEO43649.1"/>
    <property type="molecule type" value="Genomic_DNA"/>
</dbReference>
<evidence type="ECO:0000313" key="2">
    <source>
        <dbReference type="Proteomes" id="UP000321523"/>
    </source>
</evidence>
<protein>
    <recommendedName>
        <fullName evidence="3">Peptidase M10 serralysin C-terminal domain-containing protein</fullName>
    </recommendedName>
</protein>
<sequence>MLGGCLRDSVDIGQFSGIEKFTVGDATQLYFVGGALNAMVTGSNQADVLIFGSGNETFAGRGGADDFVIFSNSGDVDRIVGFNAAEDQVWGDIWFNSNGDPIANRSITEAGGETVVTTSSFAGEVLHELRIDAVGIPQDVFRDWGTYSG</sequence>
<evidence type="ECO:0008006" key="3">
    <source>
        <dbReference type="Google" id="ProtNLM"/>
    </source>
</evidence>
<dbReference type="AlphaFoldDB" id="A0A512E4M7"/>
<proteinExistence type="predicted"/>
<reference evidence="1 2" key="1">
    <citation type="submission" date="2019-07" db="EMBL/GenBank/DDBJ databases">
        <title>Whole genome shotgun sequence of Skermanella aerolata NBRC 106429.</title>
        <authorList>
            <person name="Hosoyama A."/>
            <person name="Uohara A."/>
            <person name="Ohji S."/>
            <person name="Ichikawa N."/>
        </authorList>
    </citation>
    <scope>NUCLEOTIDE SEQUENCE [LARGE SCALE GENOMIC DNA]</scope>
    <source>
        <strain evidence="1 2">NBRC 106429</strain>
    </source>
</reference>
<evidence type="ECO:0000313" key="1">
    <source>
        <dbReference type="EMBL" id="GEO43649.1"/>
    </source>
</evidence>